<dbReference type="OrthoDB" id="19344at2759"/>
<feature type="compositionally biased region" description="Basic and acidic residues" evidence="5">
    <location>
        <begin position="333"/>
        <end position="343"/>
    </location>
</feature>
<comment type="subcellular location">
    <subcellularLocation>
        <location evidence="1">Membrane</location>
        <topology evidence="1">Multi-pass membrane protein</topology>
    </subcellularLocation>
</comment>
<evidence type="ECO:0008006" key="9">
    <source>
        <dbReference type="Google" id="ProtNLM"/>
    </source>
</evidence>
<keyword evidence="4 6" id="KW-0472">Membrane</keyword>
<evidence type="ECO:0000256" key="2">
    <source>
        <dbReference type="ARBA" id="ARBA00022692"/>
    </source>
</evidence>
<keyword evidence="3 6" id="KW-1133">Transmembrane helix</keyword>
<accession>A0A0D1WED0</accession>
<feature type="transmembrane region" description="Helical" evidence="6">
    <location>
        <begin position="99"/>
        <end position="125"/>
    </location>
</feature>
<feature type="transmembrane region" description="Helical" evidence="6">
    <location>
        <begin position="185"/>
        <end position="203"/>
    </location>
</feature>
<evidence type="ECO:0000256" key="1">
    <source>
        <dbReference type="ARBA" id="ARBA00004141"/>
    </source>
</evidence>
<evidence type="ECO:0000256" key="3">
    <source>
        <dbReference type="ARBA" id="ARBA00022989"/>
    </source>
</evidence>
<dbReference type="InterPro" id="IPR006603">
    <property type="entry name" value="PQ-loop_rpt"/>
</dbReference>
<sequence>MDFSKNPARIFDEPDACKHLAEPSMPQFVVSVALMAWLLICYIPQWGRIISRKSAEGLSTYYILLGSLSGVCAVGNIMMLPSSAVEIGCCRTNTQFACISGLLGMLQVIFGIACFWVVLFMYVYYSEEEADAEIHGHRPSISGPDRTFRRAKRAWRVLIVACSFAFAVLLVSAVILHRFPWVAQTWANILGVAVAAFACVQWVPQVRTTWHLGHLGSLSPVSLCLMAPYTWIFGINMIIRVGLAGWSAWIVYVLVGTMQIILVIMAICFTIRDHRLAKEGKQHCATPAQFEGWNTWTRDRRPSQVSFAPSNIAPDERSPLVHHHSYGSQRQGVHRETSHGSQR</sequence>
<evidence type="ECO:0000313" key="7">
    <source>
        <dbReference type="EMBL" id="KIV87150.1"/>
    </source>
</evidence>
<feature type="transmembrane region" description="Helical" evidence="6">
    <location>
        <begin position="223"/>
        <end position="243"/>
    </location>
</feature>
<gene>
    <name evidence="7" type="ORF">PV11_02716</name>
</gene>
<dbReference type="HOGENOM" id="CLU_033734_0_0_1"/>
<evidence type="ECO:0000256" key="6">
    <source>
        <dbReference type="SAM" id="Phobius"/>
    </source>
</evidence>
<dbReference type="Proteomes" id="UP000053599">
    <property type="component" value="Unassembled WGS sequence"/>
</dbReference>
<feature type="region of interest" description="Disordered" evidence="5">
    <location>
        <begin position="307"/>
        <end position="343"/>
    </location>
</feature>
<protein>
    <recommendedName>
        <fullName evidence="9">PQ loop repeat protein</fullName>
    </recommendedName>
</protein>
<dbReference type="Pfam" id="PF04193">
    <property type="entry name" value="PQ-loop"/>
    <property type="match status" value="1"/>
</dbReference>
<evidence type="ECO:0000313" key="8">
    <source>
        <dbReference type="Proteomes" id="UP000053599"/>
    </source>
</evidence>
<dbReference type="GO" id="GO:0016020">
    <property type="term" value="C:membrane"/>
    <property type="evidence" value="ECO:0007669"/>
    <property type="project" value="UniProtKB-SubCell"/>
</dbReference>
<feature type="transmembrane region" description="Helical" evidence="6">
    <location>
        <begin position="249"/>
        <end position="271"/>
    </location>
</feature>
<keyword evidence="2 6" id="KW-0812">Transmembrane</keyword>
<dbReference type="EMBL" id="KN846951">
    <property type="protein sequence ID" value="KIV87150.1"/>
    <property type="molecule type" value="Genomic_DNA"/>
</dbReference>
<feature type="transmembrane region" description="Helical" evidence="6">
    <location>
        <begin position="157"/>
        <end position="179"/>
    </location>
</feature>
<dbReference type="AlphaFoldDB" id="A0A0D1WED0"/>
<name>A0A0D1WED0_9EURO</name>
<evidence type="ECO:0000256" key="4">
    <source>
        <dbReference type="ARBA" id="ARBA00023136"/>
    </source>
</evidence>
<evidence type="ECO:0000256" key="5">
    <source>
        <dbReference type="SAM" id="MobiDB-lite"/>
    </source>
</evidence>
<reference evidence="7 8" key="1">
    <citation type="submission" date="2015-01" db="EMBL/GenBank/DDBJ databases">
        <title>The Genome Sequence of Exophiala sideris CBS121828.</title>
        <authorList>
            <consortium name="The Broad Institute Genomics Platform"/>
            <person name="Cuomo C."/>
            <person name="de Hoog S."/>
            <person name="Gorbushina A."/>
            <person name="Stielow B."/>
            <person name="Teixiera M."/>
            <person name="Abouelleil A."/>
            <person name="Chapman S.B."/>
            <person name="Priest M."/>
            <person name="Young S.K."/>
            <person name="Wortman J."/>
            <person name="Nusbaum C."/>
            <person name="Birren B."/>
        </authorList>
    </citation>
    <scope>NUCLEOTIDE SEQUENCE [LARGE SCALE GENOMIC DNA]</scope>
    <source>
        <strain evidence="7 8">CBS 121828</strain>
    </source>
</reference>
<feature type="transmembrane region" description="Helical" evidence="6">
    <location>
        <begin position="28"/>
        <end position="47"/>
    </location>
</feature>
<proteinExistence type="predicted"/>
<organism evidence="7 8">
    <name type="scientific">Exophiala sideris</name>
    <dbReference type="NCBI Taxonomy" id="1016849"/>
    <lineage>
        <taxon>Eukaryota</taxon>
        <taxon>Fungi</taxon>
        <taxon>Dikarya</taxon>
        <taxon>Ascomycota</taxon>
        <taxon>Pezizomycotina</taxon>
        <taxon>Eurotiomycetes</taxon>
        <taxon>Chaetothyriomycetidae</taxon>
        <taxon>Chaetothyriales</taxon>
        <taxon>Herpotrichiellaceae</taxon>
        <taxon>Exophiala</taxon>
    </lineage>
</organism>
<feature type="transmembrane region" description="Helical" evidence="6">
    <location>
        <begin position="59"/>
        <end position="79"/>
    </location>
</feature>
<dbReference type="Gene3D" id="1.20.1280.290">
    <property type="match status" value="1"/>
</dbReference>